<sequence>MKNYMKQAFVSRTSIEELTISGSFLTYLSKGCLSTQLPGVFDHLKKICIEKCFWNWTEVLGACSIFQNAPTFRELEIWSFPHPEAYRRKTIWDQDQTEIEEPTLHHLVTVAINDFVGLNCEVALVGLLLSWSPALEELKIFRAKNVNDEYMCVGE</sequence>
<name>A0A0D3F622_9ORYZ</name>
<dbReference type="PaxDb" id="65489-OBART02G19390.1"/>
<reference evidence="1" key="2">
    <citation type="submission" date="2015-03" db="UniProtKB">
        <authorList>
            <consortium name="EnsemblPlants"/>
        </authorList>
    </citation>
    <scope>IDENTIFICATION</scope>
</reference>
<dbReference type="STRING" id="65489.A0A0D3F622"/>
<dbReference type="EnsemblPlants" id="OBART02G19390.1">
    <property type="protein sequence ID" value="OBART02G19390.1"/>
    <property type="gene ID" value="OBART02G19390"/>
</dbReference>
<organism evidence="1">
    <name type="scientific">Oryza barthii</name>
    <dbReference type="NCBI Taxonomy" id="65489"/>
    <lineage>
        <taxon>Eukaryota</taxon>
        <taxon>Viridiplantae</taxon>
        <taxon>Streptophyta</taxon>
        <taxon>Embryophyta</taxon>
        <taxon>Tracheophyta</taxon>
        <taxon>Spermatophyta</taxon>
        <taxon>Magnoliopsida</taxon>
        <taxon>Liliopsida</taxon>
        <taxon>Poales</taxon>
        <taxon>Poaceae</taxon>
        <taxon>BOP clade</taxon>
        <taxon>Oryzoideae</taxon>
        <taxon>Oryzeae</taxon>
        <taxon>Oryzinae</taxon>
        <taxon>Oryza</taxon>
    </lineage>
</organism>
<dbReference type="HOGENOM" id="CLU_108237_0_0_1"/>
<evidence type="ECO:0000313" key="2">
    <source>
        <dbReference type="Proteomes" id="UP000026960"/>
    </source>
</evidence>
<dbReference type="AlphaFoldDB" id="A0A0D3F622"/>
<accession>A0A0D3F622</accession>
<keyword evidence="2" id="KW-1185">Reference proteome</keyword>
<protein>
    <recommendedName>
        <fullName evidence="3">FBD domain-containing protein</fullName>
    </recommendedName>
</protein>
<evidence type="ECO:0008006" key="3">
    <source>
        <dbReference type="Google" id="ProtNLM"/>
    </source>
</evidence>
<dbReference type="Gramene" id="OBART02G19390.1">
    <property type="protein sequence ID" value="OBART02G19390.1"/>
    <property type="gene ID" value="OBART02G19390"/>
</dbReference>
<reference evidence="1" key="1">
    <citation type="journal article" date="2009" name="Rice">
        <title>De Novo Next Generation Sequencing of Plant Genomes.</title>
        <authorList>
            <person name="Rounsley S."/>
            <person name="Marri P.R."/>
            <person name="Yu Y."/>
            <person name="He R."/>
            <person name="Sisneros N."/>
            <person name="Goicoechea J.L."/>
            <person name="Lee S.J."/>
            <person name="Angelova A."/>
            <person name="Kudrna D."/>
            <person name="Luo M."/>
            <person name="Affourtit J."/>
            <person name="Desany B."/>
            <person name="Knight J."/>
            <person name="Niazi F."/>
            <person name="Egholm M."/>
            <person name="Wing R.A."/>
        </authorList>
    </citation>
    <scope>NUCLEOTIDE SEQUENCE [LARGE SCALE GENOMIC DNA]</scope>
    <source>
        <strain evidence="1">cv. IRGC 105608</strain>
    </source>
</reference>
<proteinExistence type="predicted"/>
<evidence type="ECO:0000313" key="1">
    <source>
        <dbReference type="EnsemblPlants" id="OBART02G19390.1"/>
    </source>
</evidence>
<dbReference type="Proteomes" id="UP000026960">
    <property type="component" value="Chromosome 2"/>
</dbReference>